<evidence type="ECO:0000313" key="2">
    <source>
        <dbReference type="Proteomes" id="UP000245762"/>
    </source>
</evidence>
<gene>
    <name evidence="1" type="ORF">DKG77_10600</name>
</gene>
<comment type="caution">
    <text evidence="1">The sequence shown here is derived from an EMBL/GenBank/DDBJ whole genome shotgun (WGS) entry which is preliminary data.</text>
</comment>
<protein>
    <recommendedName>
        <fullName evidence="3">HMA domain-containing protein</fullName>
    </recommendedName>
</protein>
<evidence type="ECO:0000313" key="1">
    <source>
        <dbReference type="EMBL" id="PWL38689.1"/>
    </source>
</evidence>
<proteinExistence type="predicted"/>
<sequence length="101" mass="11443">MCFLDLTFQEYFKTNPMKLSLAKIPVQNRFCRKCSSQIKSELLKIQDITNVNLYPTDSLVVFSFIKANELSVALNILTALGYPPQGDRVNAKFISPICSCF</sequence>
<dbReference type="EMBL" id="QGEG01000002">
    <property type="protein sequence ID" value="PWL38689.1"/>
    <property type="molecule type" value="Genomic_DNA"/>
</dbReference>
<dbReference type="InterPro" id="IPR036163">
    <property type="entry name" value="HMA_dom_sf"/>
</dbReference>
<name>A0A316L187_9FLAO</name>
<dbReference type="Proteomes" id="UP000245762">
    <property type="component" value="Unassembled WGS sequence"/>
</dbReference>
<accession>A0A316L187</accession>
<dbReference type="GO" id="GO:0046872">
    <property type="term" value="F:metal ion binding"/>
    <property type="evidence" value="ECO:0007669"/>
    <property type="project" value="InterPro"/>
</dbReference>
<organism evidence="1 2">
    <name type="scientific">Flagellimonas aquimarina</name>
    <dbReference type="NCBI Taxonomy" id="2201895"/>
    <lineage>
        <taxon>Bacteria</taxon>
        <taxon>Pseudomonadati</taxon>
        <taxon>Bacteroidota</taxon>
        <taxon>Flavobacteriia</taxon>
        <taxon>Flavobacteriales</taxon>
        <taxon>Flavobacteriaceae</taxon>
        <taxon>Flagellimonas</taxon>
    </lineage>
</organism>
<keyword evidence="2" id="KW-1185">Reference proteome</keyword>
<reference evidence="1 2" key="1">
    <citation type="submission" date="2018-05" db="EMBL/GenBank/DDBJ databases">
        <title>Complete genome sequence of Flagellimonas aquimarina ECD12 isolated from seaweed Ecklonia cava.</title>
        <authorList>
            <person name="Choi S."/>
            <person name="Seong C."/>
        </authorList>
    </citation>
    <scope>NUCLEOTIDE SEQUENCE [LARGE SCALE GENOMIC DNA]</scope>
    <source>
        <strain evidence="1 2">ECD12</strain>
    </source>
</reference>
<dbReference type="AlphaFoldDB" id="A0A316L187"/>
<dbReference type="SUPFAM" id="SSF55008">
    <property type="entry name" value="HMA, heavy metal-associated domain"/>
    <property type="match status" value="1"/>
</dbReference>
<evidence type="ECO:0008006" key="3">
    <source>
        <dbReference type="Google" id="ProtNLM"/>
    </source>
</evidence>